<reference evidence="3" key="1">
    <citation type="journal article" date="2016" name="Genome Biol. Evol.">
        <title>Comparative 'omics' of the Fusarium fujikuroi species complex highlights differences in genetic potential and metabolite synthesis.</title>
        <authorList>
            <person name="Niehaus E.-M."/>
            <person name="Muensterkoetter M."/>
            <person name="Proctor R.H."/>
            <person name="Brown D.W."/>
            <person name="Sharon A."/>
            <person name="Idan Y."/>
            <person name="Oren-Young L."/>
            <person name="Sieber C.M."/>
            <person name="Novak O."/>
            <person name="Pencik A."/>
            <person name="Tarkowska D."/>
            <person name="Hromadova K."/>
            <person name="Freeman S."/>
            <person name="Maymon M."/>
            <person name="Elazar M."/>
            <person name="Youssef S.A."/>
            <person name="El-Shabrawy E.S.M."/>
            <person name="Shalaby A.B.A."/>
            <person name="Houterman P."/>
            <person name="Brock N.L."/>
            <person name="Burkhardt I."/>
            <person name="Tsavkelova E.A."/>
            <person name="Dickschat J.S."/>
            <person name="Galuszka P."/>
            <person name="Gueldener U."/>
            <person name="Tudzynski B."/>
        </authorList>
    </citation>
    <scope>NUCLEOTIDE SEQUENCE [LARGE SCALE GENOMIC DNA]</scope>
    <source>
        <strain evidence="3">MRC7560</strain>
    </source>
</reference>
<protein>
    <submittedName>
        <fullName evidence="2">Uncharacterized protein</fullName>
    </submittedName>
</protein>
<gene>
    <name evidence="2" type="ORF">FMAN_10052</name>
</gene>
<evidence type="ECO:0000313" key="3">
    <source>
        <dbReference type="Proteomes" id="UP000184255"/>
    </source>
</evidence>
<feature type="compositionally biased region" description="Polar residues" evidence="1">
    <location>
        <begin position="79"/>
        <end position="88"/>
    </location>
</feature>
<proteinExistence type="predicted"/>
<organism evidence="2 3">
    <name type="scientific">Fusarium mangiferae</name>
    <name type="common">Mango malformation disease fungus</name>
    <dbReference type="NCBI Taxonomy" id="192010"/>
    <lineage>
        <taxon>Eukaryota</taxon>
        <taxon>Fungi</taxon>
        <taxon>Dikarya</taxon>
        <taxon>Ascomycota</taxon>
        <taxon>Pezizomycotina</taxon>
        <taxon>Sordariomycetes</taxon>
        <taxon>Hypocreomycetidae</taxon>
        <taxon>Hypocreales</taxon>
        <taxon>Nectriaceae</taxon>
        <taxon>Fusarium</taxon>
        <taxon>Fusarium fujikuroi species complex</taxon>
    </lineage>
</organism>
<dbReference type="VEuPathDB" id="FungiDB:FMAN_10052"/>
<sequence length="413" mass="44452">MYEEASDDPNPFRTVSKPSGPLEPSRSSRSTTRIVLRPSGSSGPSGPSTSLASPERSGLSTSSTRKTRIVLRSSRPVGPSTNSTSTARTVPRPSGPSAPSKSPASPTSAKHAVPRPSRSSTSLIRVVLRPSRPVGPSTSPTSPERPGSPEPQDCLIVEPMPKPSRKVVPTPTGGNPQKRKRDTVTEETEQLENTPPAKRAQTDQQSITKPSGKVGQKTTPGNAQKRKHDTVTKETGQLKDTPPAKRAQTEQHSIPTPVETPFSITERRASSSPLKTPSRAKDMTWPSPQAHKFSTPGLPRPGIILDQDIPSPSQGPGKAKPPKRPHSLRKHGEALLFTLERVNEEYRDQLVQLVIASPQIKVSCSAGRLCGYHGKQTPVVPVMHEWYSIKINWPQIGLSDGAGPPADIYHISC</sequence>
<dbReference type="GeneID" id="65089309"/>
<accession>A0A1L7TZA8</accession>
<dbReference type="Proteomes" id="UP000184255">
    <property type="component" value="Unassembled WGS sequence"/>
</dbReference>
<evidence type="ECO:0000313" key="2">
    <source>
        <dbReference type="EMBL" id="CVL00717.1"/>
    </source>
</evidence>
<keyword evidence="3" id="KW-1185">Reference proteome</keyword>
<comment type="caution">
    <text evidence="2">The sequence shown here is derived from an EMBL/GenBank/DDBJ whole genome shotgun (WGS) entry which is preliminary data.</text>
</comment>
<feature type="compositionally biased region" description="Low complexity" evidence="1">
    <location>
        <begin position="38"/>
        <end position="48"/>
    </location>
</feature>
<feature type="region of interest" description="Disordered" evidence="1">
    <location>
        <begin position="1"/>
        <end position="327"/>
    </location>
</feature>
<dbReference type="RefSeq" id="XP_041686540.1">
    <property type="nucleotide sequence ID" value="XM_041820684.1"/>
</dbReference>
<name>A0A1L7TZA8_FUSMA</name>
<evidence type="ECO:0000256" key="1">
    <source>
        <dbReference type="SAM" id="MobiDB-lite"/>
    </source>
</evidence>
<dbReference type="EMBL" id="FCQH01000011">
    <property type="protein sequence ID" value="CVL00717.1"/>
    <property type="molecule type" value="Genomic_DNA"/>
</dbReference>
<feature type="compositionally biased region" description="Low complexity" evidence="1">
    <location>
        <begin position="91"/>
        <end position="109"/>
    </location>
</feature>
<dbReference type="AlphaFoldDB" id="A0A1L7TZA8"/>